<keyword evidence="3" id="KW-1185">Reference proteome</keyword>
<feature type="compositionally biased region" description="Basic and acidic residues" evidence="1">
    <location>
        <begin position="218"/>
        <end position="230"/>
    </location>
</feature>
<proteinExistence type="predicted"/>
<dbReference type="AlphaFoldDB" id="A0A8J3ZGF2"/>
<dbReference type="EMBL" id="BOPG01000101">
    <property type="protein sequence ID" value="GIJ63664.1"/>
    <property type="molecule type" value="Genomic_DNA"/>
</dbReference>
<evidence type="ECO:0008006" key="4">
    <source>
        <dbReference type="Google" id="ProtNLM"/>
    </source>
</evidence>
<accession>A0A8J3ZGF2</accession>
<dbReference type="RefSeq" id="WP_204010703.1">
    <property type="nucleotide sequence ID" value="NZ_BOPG01000101.1"/>
</dbReference>
<comment type="caution">
    <text evidence="2">The sequence shown here is derived from an EMBL/GenBank/DDBJ whole genome shotgun (WGS) entry which is preliminary data.</text>
</comment>
<dbReference type="Proteomes" id="UP000612585">
    <property type="component" value="Unassembled WGS sequence"/>
</dbReference>
<dbReference type="Pfam" id="PF13835">
    <property type="entry name" value="DUF4194"/>
    <property type="match status" value="1"/>
</dbReference>
<organism evidence="2 3">
    <name type="scientific">Virgisporangium aurantiacum</name>
    <dbReference type="NCBI Taxonomy" id="175570"/>
    <lineage>
        <taxon>Bacteria</taxon>
        <taxon>Bacillati</taxon>
        <taxon>Actinomycetota</taxon>
        <taxon>Actinomycetes</taxon>
        <taxon>Micromonosporales</taxon>
        <taxon>Micromonosporaceae</taxon>
        <taxon>Virgisporangium</taxon>
    </lineage>
</organism>
<evidence type="ECO:0000313" key="2">
    <source>
        <dbReference type="EMBL" id="GIJ63664.1"/>
    </source>
</evidence>
<evidence type="ECO:0000313" key="3">
    <source>
        <dbReference type="Proteomes" id="UP000612585"/>
    </source>
</evidence>
<name>A0A8J3ZGF2_9ACTN</name>
<reference evidence="2" key="1">
    <citation type="submission" date="2021-01" db="EMBL/GenBank/DDBJ databases">
        <title>Whole genome shotgun sequence of Virgisporangium aurantiacum NBRC 16421.</title>
        <authorList>
            <person name="Komaki H."/>
            <person name="Tamura T."/>
        </authorList>
    </citation>
    <scope>NUCLEOTIDE SEQUENCE</scope>
    <source>
        <strain evidence="2">NBRC 16421</strain>
    </source>
</reference>
<sequence length="244" mass="27195">MSLDDVFLANGSIDGWDDSDRESTSSVALFEGDEGALELLQRRTLVALLKQRFITAQSHPKEWRTLIANPRPIRSRLNDMFLDLHLDAAREVAYKRQVAPEGGGRFPTLLFDTAWSREETALMVYLRIRSRSEEAAGASRSFVERQDMVEHVAALRPAHATDHVADGRRAVKAIESLNRAGLLIGASTADRFEVSPAIDVVLPLERLQELLRWLSGRHGGEDARTDRDGSEMISNDIAYDGDAQ</sequence>
<gene>
    <name evidence="2" type="ORF">Vau01_111800</name>
</gene>
<evidence type="ECO:0000256" key="1">
    <source>
        <dbReference type="SAM" id="MobiDB-lite"/>
    </source>
</evidence>
<protein>
    <recommendedName>
        <fullName evidence="4">DUF4194 domain-containing protein</fullName>
    </recommendedName>
</protein>
<feature type="region of interest" description="Disordered" evidence="1">
    <location>
        <begin position="218"/>
        <end position="244"/>
    </location>
</feature>
<dbReference type="InterPro" id="IPR025449">
    <property type="entry name" value="JetB"/>
</dbReference>